<name>A0A1G8P7W5_9BACL</name>
<dbReference type="Gene3D" id="3.20.20.80">
    <property type="entry name" value="Glycosidases"/>
    <property type="match status" value="1"/>
</dbReference>
<dbReference type="InterPro" id="IPR014756">
    <property type="entry name" value="Ig_E-set"/>
</dbReference>
<dbReference type="Pfam" id="PF00128">
    <property type="entry name" value="Alpha-amylase"/>
    <property type="match status" value="1"/>
</dbReference>
<dbReference type="CDD" id="cd11338">
    <property type="entry name" value="AmyAc_CMD"/>
    <property type="match status" value="1"/>
</dbReference>
<organism evidence="4 5">
    <name type="scientific">Paenibacillus typhae</name>
    <dbReference type="NCBI Taxonomy" id="1174501"/>
    <lineage>
        <taxon>Bacteria</taxon>
        <taxon>Bacillati</taxon>
        <taxon>Bacillota</taxon>
        <taxon>Bacilli</taxon>
        <taxon>Bacillales</taxon>
        <taxon>Paenibacillaceae</taxon>
        <taxon>Paenibacillus</taxon>
    </lineage>
</organism>
<reference evidence="5" key="1">
    <citation type="submission" date="2016-10" db="EMBL/GenBank/DDBJ databases">
        <authorList>
            <person name="Varghese N."/>
            <person name="Submissions S."/>
        </authorList>
    </citation>
    <scope>NUCLEOTIDE SEQUENCE [LARGE SCALE GENOMIC DNA]</scope>
    <source>
        <strain evidence="5">CGMCC 1.11012</strain>
    </source>
</reference>
<protein>
    <submittedName>
        <fullName evidence="4">Glycosidase</fullName>
    </submittedName>
</protein>
<dbReference type="InterPro" id="IPR017853">
    <property type="entry name" value="GH"/>
</dbReference>
<dbReference type="PANTHER" id="PTHR10357:SF210">
    <property type="entry name" value="MALTODEXTRIN GLUCOSIDASE"/>
    <property type="match status" value="1"/>
</dbReference>
<evidence type="ECO:0000313" key="5">
    <source>
        <dbReference type="Proteomes" id="UP000199050"/>
    </source>
</evidence>
<dbReference type="InterPro" id="IPR004185">
    <property type="entry name" value="Glyco_hydro_13_lg-like_dom"/>
</dbReference>
<evidence type="ECO:0000259" key="3">
    <source>
        <dbReference type="SMART" id="SM00642"/>
    </source>
</evidence>
<dbReference type="InterPro" id="IPR013783">
    <property type="entry name" value="Ig-like_fold"/>
</dbReference>
<dbReference type="OrthoDB" id="9805159at2"/>
<dbReference type="PANTHER" id="PTHR10357">
    <property type="entry name" value="ALPHA-AMYLASE FAMILY MEMBER"/>
    <property type="match status" value="1"/>
</dbReference>
<keyword evidence="2 4" id="KW-0326">Glycosidase</keyword>
<evidence type="ECO:0000313" key="4">
    <source>
        <dbReference type="EMBL" id="SDI88542.1"/>
    </source>
</evidence>
<proteinExistence type="predicted"/>
<evidence type="ECO:0000256" key="2">
    <source>
        <dbReference type="ARBA" id="ARBA00023295"/>
    </source>
</evidence>
<dbReference type="SUPFAM" id="SSF51011">
    <property type="entry name" value="Glycosyl hydrolase domain"/>
    <property type="match status" value="1"/>
</dbReference>
<dbReference type="AlphaFoldDB" id="A0A1G8P7W5"/>
<dbReference type="SMART" id="SM00642">
    <property type="entry name" value="Aamy"/>
    <property type="match status" value="1"/>
</dbReference>
<gene>
    <name evidence="4" type="ORF">SAMN05216192_109119</name>
</gene>
<dbReference type="RefSeq" id="WP_090714091.1">
    <property type="nucleotide sequence ID" value="NZ_CBCSKY010000011.1"/>
</dbReference>
<dbReference type="InterPro" id="IPR045857">
    <property type="entry name" value="O16G_dom_2"/>
</dbReference>
<feature type="domain" description="Glycosyl hydrolase family 13 catalytic" evidence="3">
    <location>
        <begin position="154"/>
        <end position="531"/>
    </location>
</feature>
<dbReference type="STRING" id="1174501.SAMN05216192_109119"/>
<dbReference type="CDD" id="cd02857">
    <property type="entry name" value="E_set_CDase_PDE_N"/>
    <property type="match status" value="1"/>
</dbReference>
<dbReference type="GO" id="GO:0005975">
    <property type="term" value="P:carbohydrate metabolic process"/>
    <property type="evidence" value="ECO:0007669"/>
    <property type="project" value="InterPro"/>
</dbReference>
<dbReference type="GO" id="GO:0004553">
    <property type="term" value="F:hydrolase activity, hydrolyzing O-glycosyl compounds"/>
    <property type="evidence" value="ECO:0007669"/>
    <property type="project" value="InterPro"/>
</dbReference>
<dbReference type="InterPro" id="IPR013780">
    <property type="entry name" value="Glyco_hydro_b"/>
</dbReference>
<dbReference type="Proteomes" id="UP000199050">
    <property type="component" value="Unassembled WGS sequence"/>
</dbReference>
<dbReference type="EMBL" id="FNDX01000009">
    <property type="protein sequence ID" value="SDI88542.1"/>
    <property type="molecule type" value="Genomic_DNA"/>
</dbReference>
<dbReference type="Gene3D" id="3.90.400.10">
    <property type="entry name" value="Oligo-1,6-glucosidase, Domain 2"/>
    <property type="match status" value="1"/>
</dbReference>
<accession>A0A1G8P7W5</accession>
<keyword evidence="5" id="KW-1185">Reference proteome</keyword>
<dbReference type="Pfam" id="PF02903">
    <property type="entry name" value="Alpha-amylase_N"/>
    <property type="match status" value="1"/>
</dbReference>
<dbReference type="SUPFAM" id="SSF81296">
    <property type="entry name" value="E set domains"/>
    <property type="match status" value="1"/>
</dbReference>
<dbReference type="SUPFAM" id="SSF51445">
    <property type="entry name" value="(Trans)glycosidases"/>
    <property type="match status" value="1"/>
</dbReference>
<sequence length="618" mass="72426">MDLASFYHEPKGPFSYAYDTETLHIRIKTKKDDLKSVTVLAMDPFNWKPVSKDSHVYAFAVDMMQRVEMKKEYVTRYHDCWFAELTGFNWRRIKYAFVLDDGKECCFAGCQRFTTLERDWTPPKDYTNYYNYPYILEEDLYAAPEWVPDTVWYQIFPDRFNRSAAAAPSEEILEWGSDQLDGNGKKFGGNLQGISEKLDYIRDLGCTGIYFTPLFDSPSSHKYDTRDYFKIDPSFGDNETFGRMVEEAHKRGIRVMLDAVFNHCGYEHPFWQDVLKHGRRSPFYDYFYILDGDKEIVPDTELAAREGYYFGEHLNYRTFAYTEMMPKWNTGNPAAREYLISAAVYWTERYHIDGWRLDVANEVSHDFWREFRKRIKAIRSDIYILGENWLYSNPWLQGDQFDAVMNYEFTWPVTRFFGTNVPAEEQYTAEDFQYAINQLLVSYPKHVARNMFNPLDSHDTARILHFCGDNTELVKLTYVFQLTYGGSPSIYYGGEVGLSGDEHHNRQCMPWNPEEQNQDLYDTVRRLIGLRRQNPLFKEIDLEWLSAGESEETVVYKKSAGGATLYVLLHNSADAAVVKLPYELQNRRLTDLYNGLELATASEIRMEPYSFLLLADGE</sequence>
<dbReference type="Gene3D" id="2.60.40.10">
    <property type="entry name" value="Immunoglobulins"/>
    <property type="match status" value="1"/>
</dbReference>
<dbReference type="InterPro" id="IPR006047">
    <property type="entry name" value="GH13_cat_dom"/>
</dbReference>
<dbReference type="Gene3D" id="2.60.40.1180">
    <property type="entry name" value="Golgi alpha-mannosidase II"/>
    <property type="match status" value="1"/>
</dbReference>
<evidence type="ECO:0000256" key="1">
    <source>
        <dbReference type="ARBA" id="ARBA00022801"/>
    </source>
</evidence>
<keyword evidence="1" id="KW-0378">Hydrolase</keyword>